<reference evidence="4 5" key="1">
    <citation type="journal article" date="2017" name="Genome Announc.">
        <title>Draft Genome Sequence of a Sporulating and Motile Strain of Lachnotalea glycerini Isolated from Water in Quebec City, Canada.</title>
        <authorList>
            <person name="Maheux A.F."/>
            <person name="Boudreau D.K."/>
            <person name="Berube E."/>
            <person name="Boissinot M."/>
            <person name="Raymond F."/>
            <person name="Brodeur S."/>
            <person name="Corbeil J."/>
            <person name="Isabel S."/>
            <person name="Omar R.F."/>
            <person name="Bergeron M.G."/>
        </authorList>
    </citation>
    <scope>NUCLEOTIDE SEQUENCE [LARGE SCALE GENOMIC DNA]</scope>
    <source>
        <strain evidence="4 5">CCRI-19302</strain>
    </source>
</reference>
<name>A0A255ISN8_9FIRM</name>
<sequence length="179" mass="20631">MDFRDSQTFQNLLKALDAEKIASTTYNIYGLIAKNQGYIQIGEIFFETASNEREHATIWLRALNGGVLPDTLTNLQEAARIENYEWTTMYKEYAKVASEEGFEDIANLFEGVALIEKHHDYRFSRLASNVENKKVFCKDKESVWICINCGNVYWGDCAPVICPICDYPQGYYKINCENY</sequence>
<proteinExistence type="predicted"/>
<dbReference type="InterPro" id="IPR009040">
    <property type="entry name" value="Ferritin-like_diiron"/>
</dbReference>
<comment type="cofactor">
    <cofactor evidence="1">
        <name>Fe(3+)</name>
        <dbReference type="ChEBI" id="CHEBI:29034"/>
    </cofactor>
</comment>
<dbReference type="EMBL" id="QICS01000024">
    <property type="protein sequence ID" value="PXV84609.1"/>
    <property type="molecule type" value="Genomic_DNA"/>
</dbReference>
<dbReference type="Gene3D" id="1.20.1260.10">
    <property type="match status" value="1"/>
</dbReference>
<evidence type="ECO:0000256" key="1">
    <source>
        <dbReference type="ARBA" id="ARBA00001965"/>
    </source>
</evidence>
<dbReference type="PANTHER" id="PTHR43865:SF1">
    <property type="entry name" value="RUBRERYTHRIN-RELATED"/>
    <property type="match status" value="1"/>
</dbReference>
<dbReference type="CDD" id="cd01041">
    <property type="entry name" value="Rubrerythrin"/>
    <property type="match status" value="1"/>
</dbReference>
<reference evidence="3 6" key="2">
    <citation type="submission" date="2018-05" db="EMBL/GenBank/DDBJ databases">
        <title>Genomic Encyclopedia of Type Strains, Phase IV (KMG-IV): sequencing the most valuable type-strain genomes for metagenomic binning, comparative biology and taxonomic classification.</title>
        <authorList>
            <person name="Goeker M."/>
        </authorList>
    </citation>
    <scope>NUCLEOTIDE SEQUENCE [LARGE SCALE GENOMIC DNA]</scope>
    <source>
        <strain evidence="3 6">DSM 28816</strain>
    </source>
</reference>
<feature type="domain" description="Ferritin-like diiron" evidence="2">
    <location>
        <begin position="2"/>
        <end position="134"/>
    </location>
</feature>
<dbReference type="Proteomes" id="UP000247523">
    <property type="component" value="Unassembled WGS sequence"/>
</dbReference>
<dbReference type="OrthoDB" id="9799749at2"/>
<dbReference type="AlphaFoldDB" id="A0A255ISN8"/>
<dbReference type="PROSITE" id="PS50905">
    <property type="entry name" value="FERRITIN_LIKE"/>
    <property type="match status" value="1"/>
</dbReference>
<comment type="caution">
    <text evidence="4">The sequence shown here is derived from an EMBL/GenBank/DDBJ whole genome shotgun (WGS) entry which is preliminary data.</text>
</comment>
<dbReference type="InterPro" id="IPR009078">
    <property type="entry name" value="Ferritin-like_SF"/>
</dbReference>
<dbReference type="GO" id="GO:0046872">
    <property type="term" value="F:metal ion binding"/>
    <property type="evidence" value="ECO:0007669"/>
    <property type="project" value="UniProtKB-KW"/>
</dbReference>
<dbReference type="InterPro" id="IPR052364">
    <property type="entry name" value="Rubrerythrin"/>
</dbReference>
<dbReference type="InterPro" id="IPR003251">
    <property type="entry name" value="Rr_diiron-bd_dom"/>
</dbReference>
<dbReference type="Proteomes" id="UP000216411">
    <property type="component" value="Unassembled WGS sequence"/>
</dbReference>
<dbReference type="SUPFAM" id="SSF57802">
    <property type="entry name" value="Rubredoxin-like"/>
    <property type="match status" value="1"/>
</dbReference>
<accession>A0A255ISN8</accession>
<evidence type="ECO:0000259" key="2">
    <source>
        <dbReference type="PROSITE" id="PS50905"/>
    </source>
</evidence>
<dbReference type="Pfam" id="PF02915">
    <property type="entry name" value="Rubrerythrin"/>
    <property type="match status" value="1"/>
</dbReference>
<dbReference type="InterPro" id="IPR012347">
    <property type="entry name" value="Ferritin-like"/>
</dbReference>
<dbReference type="RefSeq" id="WP_094375978.1">
    <property type="nucleotide sequence ID" value="NZ_NOKA02000160.1"/>
</dbReference>
<reference evidence="4" key="3">
    <citation type="submission" date="2018-07" db="EMBL/GenBank/DDBJ databases">
        <authorList>
            <person name="Quirk P.G."/>
            <person name="Krulwich T.A."/>
        </authorList>
    </citation>
    <scope>NUCLEOTIDE SEQUENCE</scope>
    <source>
        <strain evidence="4">CCRI-19302</strain>
    </source>
</reference>
<protein>
    <submittedName>
        <fullName evidence="3 4">Rubrerythrin</fullName>
    </submittedName>
</protein>
<dbReference type="Gene3D" id="2.20.28.10">
    <property type="match status" value="1"/>
</dbReference>
<evidence type="ECO:0000313" key="4">
    <source>
        <dbReference type="EMBL" id="RDY26238.1"/>
    </source>
</evidence>
<dbReference type="EMBL" id="NOKA02000160">
    <property type="protein sequence ID" value="RDY26238.1"/>
    <property type="molecule type" value="Genomic_DNA"/>
</dbReference>
<evidence type="ECO:0000313" key="3">
    <source>
        <dbReference type="EMBL" id="PXV84609.1"/>
    </source>
</evidence>
<evidence type="ECO:0000313" key="6">
    <source>
        <dbReference type="Proteomes" id="UP000247523"/>
    </source>
</evidence>
<dbReference type="SUPFAM" id="SSF47240">
    <property type="entry name" value="Ferritin-like"/>
    <property type="match status" value="1"/>
</dbReference>
<keyword evidence="5" id="KW-1185">Reference proteome</keyword>
<dbReference type="GO" id="GO:0016491">
    <property type="term" value="F:oxidoreductase activity"/>
    <property type="evidence" value="ECO:0007669"/>
    <property type="project" value="InterPro"/>
</dbReference>
<gene>
    <name evidence="3" type="ORF">C8E03_12412</name>
    <name evidence="4" type="ORF">CG710_021835</name>
</gene>
<evidence type="ECO:0000313" key="5">
    <source>
        <dbReference type="Proteomes" id="UP000216411"/>
    </source>
</evidence>
<dbReference type="PANTHER" id="PTHR43865">
    <property type="entry name" value="RUBRERYTHRIN-RELATED"/>
    <property type="match status" value="1"/>
</dbReference>
<organism evidence="4 5">
    <name type="scientific">Lachnotalea glycerini</name>
    <dbReference type="NCBI Taxonomy" id="1763509"/>
    <lineage>
        <taxon>Bacteria</taxon>
        <taxon>Bacillati</taxon>
        <taxon>Bacillota</taxon>
        <taxon>Clostridia</taxon>
        <taxon>Lachnospirales</taxon>
        <taxon>Lachnospiraceae</taxon>
        <taxon>Lachnotalea</taxon>
    </lineage>
</organism>